<dbReference type="PANTHER" id="PTHR33116:SF78">
    <property type="entry name" value="OS12G0587133 PROTEIN"/>
    <property type="match status" value="1"/>
</dbReference>
<evidence type="ECO:0000259" key="1">
    <source>
        <dbReference type="Pfam" id="PF13966"/>
    </source>
</evidence>
<dbReference type="STRING" id="4533.J3LXP2"/>
<protein>
    <recommendedName>
        <fullName evidence="1">Reverse transcriptase zinc-binding domain-containing protein</fullName>
    </recommendedName>
</protein>
<dbReference type="EnsemblPlants" id="OB04G19170.1">
    <property type="protein sequence ID" value="OB04G19170.1"/>
    <property type="gene ID" value="OB04G19170"/>
</dbReference>
<dbReference type="Proteomes" id="UP000006038">
    <property type="component" value="Chromosome 4"/>
</dbReference>
<dbReference type="Gramene" id="OB04G19170.1">
    <property type="protein sequence ID" value="OB04G19170.1"/>
    <property type="gene ID" value="OB04G19170"/>
</dbReference>
<evidence type="ECO:0000313" key="2">
    <source>
        <dbReference type="EnsemblPlants" id="OB04G19170.1"/>
    </source>
</evidence>
<name>J3LXP2_ORYBR</name>
<accession>J3LXP2</accession>
<dbReference type="eggNOG" id="KOG1075">
    <property type="taxonomic scope" value="Eukaryota"/>
</dbReference>
<dbReference type="HOGENOM" id="CLU_000680_15_0_1"/>
<dbReference type="InterPro" id="IPR026960">
    <property type="entry name" value="RVT-Znf"/>
</dbReference>
<dbReference type="OMA" id="PDRANIC"/>
<feature type="domain" description="Reverse transcriptase zinc-binding" evidence="1">
    <location>
        <begin position="281"/>
        <end position="364"/>
    </location>
</feature>
<organism evidence="2">
    <name type="scientific">Oryza brachyantha</name>
    <name type="common">malo sina</name>
    <dbReference type="NCBI Taxonomy" id="4533"/>
    <lineage>
        <taxon>Eukaryota</taxon>
        <taxon>Viridiplantae</taxon>
        <taxon>Streptophyta</taxon>
        <taxon>Embryophyta</taxon>
        <taxon>Tracheophyta</taxon>
        <taxon>Spermatophyta</taxon>
        <taxon>Magnoliopsida</taxon>
        <taxon>Liliopsida</taxon>
        <taxon>Poales</taxon>
        <taxon>Poaceae</taxon>
        <taxon>BOP clade</taxon>
        <taxon>Oryzoideae</taxon>
        <taxon>Oryzeae</taxon>
        <taxon>Oryzinae</taxon>
        <taxon>Oryza</taxon>
    </lineage>
</organism>
<reference evidence="2" key="2">
    <citation type="submission" date="2013-04" db="UniProtKB">
        <authorList>
            <consortium name="EnsemblPlants"/>
        </authorList>
    </citation>
    <scope>IDENTIFICATION</scope>
</reference>
<sequence length="462" mass="53177">MEESMIQVLGCKKEPLLMNYLGLPLSCNKLGLADWAPTIARVDKYLSGWELSLLSYSERITLINAVLNAVPIYSMCAYILPASIIHAIDKKRRAFLWTGEDKCSGAKCLVAWEQVCKPKQEGGLGIRCLRTQNKALILKKLCDLTNDTSPWASWIWQEYENDTINNRKSLGHHWRQIQSLVHNLQLLTKVSVGNGKRTSFREDKWIGDQPLSEKFPALFSHVTQTTTTLHTMHTEGLQANLLHRLTRQAVVEQQSAQHILGELQLQGTDDVRITEERKITSSKYFYNKLLTHQENCKNFAFTWQNKAPLKGQFFTWLATKDRLPTKYNLHYKNIVPTPNCDLCNHQQETATHILLTCPFAVAFWRAIQINPGITSTTNLYRIRPYAPLPAQHYQVFFILCFWLLWNHRHEIVFTNEQPSLHRILRAAISNCTLWIQRLNQSDIAALEPAWRGIFNSAITRLG</sequence>
<proteinExistence type="predicted"/>
<dbReference type="AlphaFoldDB" id="J3LXP2"/>
<keyword evidence="3" id="KW-1185">Reference proteome</keyword>
<evidence type="ECO:0000313" key="3">
    <source>
        <dbReference type="Proteomes" id="UP000006038"/>
    </source>
</evidence>
<dbReference type="Pfam" id="PF13966">
    <property type="entry name" value="zf-RVT"/>
    <property type="match status" value="1"/>
</dbReference>
<dbReference type="PANTHER" id="PTHR33116">
    <property type="entry name" value="REVERSE TRANSCRIPTASE ZINC-BINDING DOMAIN-CONTAINING PROTEIN-RELATED-RELATED"/>
    <property type="match status" value="1"/>
</dbReference>
<reference evidence="2" key="1">
    <citation type="journal article" date="2013" name="Nat. Commun.">
        <title>Whole-genome sequencing of Oryza brachyantha reveals mechanisms underlying Oryza genome evolution.</title>
        <authorList>
            <person name="Chen J."/>
            <person name="Huang Q."/>
            <person name="Gao D."/>
            <person name="Wang J."/>
            <person name="Lang Y."/>
            <person name="Liu T."/>
            <person name="Li B."/>
            <person name="Bai Z."/>
            <person name="Luis Goicoechea J."/>
            <person name="Liang C."/>
            <person name="Chen C."/>
            <person name="Zhang W."/>
            <person name="Sun S."/>
            <person name="Liao Y."/>
            <person name="Zhang X."/>
            <person name="Yang L."/>
            <person name="Song C."/>
            <person name="Wang M."/>
            <person name="Shi J."/>
            <person name="Liu G."/>
            <person name="Liu J."/>
            <person name="Zhou H."/>
            <person name="Zhou W."/>
            <person name="Yu Q."/>
            <person name="An N."/>
            <person name="Chen Y."/>
            <person name="Cai Q."/>
            <person name="Wang B."/>
            <person name="Liu B."/>
            <person name="Min J."/>
            <person name="Huang Y."/>
            <person name="Wu H."/>
            <person name="Li Z."/>
            <person name="Zhang Y."/>
            <person name="Yin Y."/>
            <person name="Song W."/>
            <person name="Jiang J."/>
            <person name="Jackson S.A."/>
            <person name="Wing R.A."/>
            <person name="Wang J."/>
            <person name="Chen M."/>
        </authorList>
    </citation>
    <scope>NUCLEOTIDE SEQUENCE [LARGE SCALE GENOMIC DNA]</scope>
    <source>
        <strain evidence="2">cv. IRGC 101232</strain>
    </source>
</reference>